<dbReference type="Proteomes" id="UP000297245">
    <property type="component" value="Unassembled WGS sequence"/>
</dbReference>
<dbReference type="EMBL" id="ML179545">
    <property type="protein sequence ID" value="THU85458.1"/>
    <property type="molecule type" value="Genomic_DNA"/>
</dbReference>
<dbReference type="OrthoDB" id="2899474at2759"/>
<keyword evidence="2" id="KW-1185">Reference proteome</keyword>
<sequence>MNDSGKLEKVPMPESVKEMGQLPEGYSIDFVMDPVTVLGTLLKAGISTIGQCPEEVLENMRQILNSPENLNVIPTSICEMKRELFTATIDVLNSEGQGTEKNQG</sequence>
<evidence type="ECO:0000313" key="2">
    <source>
        <dbReference type="Proteomes" id="UP000297245"/>
    </source>
</evidence>
<dbReference type="AlphaFoldDB" id="A0A4S8LAZ4"/>
<name>A0A4S8LAZ4_DENBC</name>
<accession>A0A4S8LAZ4</accession>
<proteinExistence type="predicted"/>
<gene>
    <name evidence="1" type="ORF">K435DRAFT_783317</name>
</gene>
<organism evidence="1 2">
    <name type="scientific">Dendrothele bispora (strain CBS 962.96)</name>
    <dbReference type="NCBI Taxonomy" id="1314807"/>
    <lineage>
        <taxon>Eukaryota</taxon>
        <taxon>Fungi</taxon>
        <taxon>Dikarya</taxon>
        <taxon>Basidiomycota</taxon>
        <taxon>Agaricomycotina</taxon>
        <taxon>Agaricomycetes</taxon>
        <taxon>Agaricomycetidae</taxon>
        <taxon>Agaricales</taxon>
        <taxon>Agaricales incertae sedis</taxon>
        <taxon>Dendrothele</taxon>
    </lineage>
</organism>
<evidence type="ECO:0000313" key="1">
    <source>
        <dbReference type="EMBL" id="THU85458.1"/>
    </source>
</evidence>
<protein>
    <submittedName>
        <fullName evidence="1">Uncharacterized protein</fullName>
    </submittedName>
</protein>
<reference evidence="1 2" key="1">
    <citation type="journal article" date="2019" name="Nat. Ecol. Evol.">
        <title>Megaphylogeny resolves global patterns of mushroom evolution.</title>
        <authorList>
            <person name="Varga T."/>
            <person name="Krizsan K."/>
            <person name="Foldi C."/>
            <person name="Dima B."/>
            <person name="Sanchez-Garcia M."/>
            <person name="Sanchez-Ramirez S."/>
            <person name="Szollosi G.J."/>
            <person name="Szarkandi J.G."/>
            <person name="Papp V."/>
            <person name="Albert L."/>
            <person name="Andreopoulos W."/>
            <person name="Angelini C."/>
            <person name="Antonin V."/>
            <person name="Barry K.W."/>
            <person name="Bougher N.L."/>
            <person name="Buchanan P."/>
            <person name="Buyck B."/>
            <person name="Bense V."/>
            <person name="Catcheside P."/>
            <person name="Chovatia M."/>
            <person name="Cooper J."/>
            <person name="Damon W."/>
            <person name="Desjardin D."/>
            <person name="Finy P."/>
            <person name="Geml J."/>
            <person name="Haridas S."/>
            <person name="Hughes K."/>
            <person name="Justo A."/>
            <person name="Karasinski D."/>
            <person name="Kautmanova I."/>
            <person name="Kiss B."/>
            <person name="Kocsube S."/>
            <person name="Kotiranta H."/>
            <person name="LaButti K.M."/>
            <person name="Lechner B.E."/>
            <person name="Liimatainen K."/>
            <person name="Lipzen A."/>
            <person name="Lukacs Z."/>
            <person name="Mihaltcheva S."/>
            <person name="Morgado L.N."/>
            <person name="Niskanen T."/>
            <person name="Noordeloos M.E."/>
            <person name="Ohm R.A."/>
            <person name="Ortiz-Santana B."/>
            <person name="Ovrebo C."/>
            <person name="Racz N."/>
            <person name="Riley R."/>
            <person name="Savchenko A."/>
            <person name="Shiryaev A."/>
            <person name="Soop K."/>
            <person name="Spirin V."/>
            <person name="Szebenyi C."/>
            <person name="Tomsovsky M."/>
            <person name="Tulloss R.E."/>
            <person name="Uehling J."/>
            <person name="Grigoriev I.V."/>
            <person name="Vagvolgyi C."/>
            <person name="Papp T."/>
            <person name="Martin F.M."/>
            <person name="Miettinen O."/>
            <person name="Hibbett D.S."/>
            <person name="Nagy L.G."/>
        </authorList>
    </citation>
    <scope>NUCLEOTIDE SEQUENCE [LARGE SCALE GENOMIC DNA]</scope>
    <source>
        <strain evidence="1 2">CBS 962.96</strain>
    </source>
</reference>